<name>A0A1K1MMD4_9FLAO</name>
<dbReference type="STRING" id="76595.SAMN05660313_00725"/>
<proteinExistence type="predicted"/>
<gene>
    <name evidence="2" type="ORF">SAMN05660313_00725</name>
</gene>
<evidence type="ECO:0000259" key="1">
    <source>
        <dbReference type="Pfam" id="PF12713"/>
    </source>
</evidence>
<dbReference type="Proteomes" id="UP000183257">
    <property type="component" value="Unassembled WGS sequence"/>
</dbReference>
<dbReference type="EMBL" id="FPIY01000001">
    <property type="protein sequence ID" value="SFW24311.1"/>
    <property type="molecule type" value="Genomic_DNA"/>
</dbReference>
<protein>
    <recommendedName>
        <fullName evidence="1">DUF3806 domain-containing protein</fullName>
    </recommendedName>
</protein>
<evidence type="ECO:0000313" key="2">
    <source>
        <dbReference type="EMBL" id="SFW24311.1"/>
    </source>
</evidence>
<reference evidence="3" key="1">
    <citation type="submission" date="2016-11" db="EMBL/GenBank/DDBJ databases">
        <authorList>
            <person name="Varghese N."/>
            <person name="Submissions S."/>
        </authorList>
    </citation>
    <scope>NUCLEOTIDE SEQUENCE [LARGE SCALE GENOMIC DNA]</scope>
    <source>
        <strain evidence="3">DSM 24786</strain>
    </source>
</reference>
<dbReference type="AlphaFoldDB" id="A0A1K1MMD4"/>
<sequence length="152" mass="17457">MQSTLRDLTEDEYNVLELYLDLGYSICKKYVPGFDGTFTAKLLTEVFGLWLADTAAYISNENIDDFNSSSAEKPNDRMIEFGLGSAYGEVLNTEFKTNWKHITDEYGAEICIRHENPEYTTFPYSIVQKRTVSKETSFFEPIMATMKHNISK</sequence>
<accession>A0A1K1MMD4</accession>
<organism evidence="2 3">
    <name type="scientific">Cellulophaga fucicola</name>
    <dbReference type="NCBI Taxonomy" id="76595"/>
    <lineage>
        <taxon>Bacteria</taxon>
        <taxon>Pseudomonadati</taxon>
        <taxon>Bacteroidota</taxon>
        <taxon>Flavobacteriia</taxon>
        <taxon>Flavobacteriales</taxon>
        <taxon>Flavobacteriaceae</taxon>
        <taxon>Cellulophaga</taxon>
    </lineage>
</organism>
<dbReference type="Pfam" id="PF12713">
    <property type="entry name" value="DUF3806"/>
    <property type="match status" value="1"/>
</dbReference>
<feature type="domain" description="DUF3806" evidence="1">
    <location>
        <begin position="69"/>
        <end position="131"/>
    </location>
</feature>
<dbReference type="InterPro" id="IPR024266">
    <property type="entry name" value="DUF3806"/>
</dbReference>
<evidence type="ECO:0000313" key="3">
    <source>
        <dbReference type="Proteomes" id="UP000183257"/>
    </source>
</evidence>
<keyword evidence="3" id="KW-1185">Reference proteome</keyword>
<dbReference type="OrthoDB" id="996405at2"/>
<dbReference type="RefSeq" id="WP_072302385.1">
    <property type="nucleotide sequence ID" value="NZ_FPIY01000001.1"/>
</dbReference>